<dbReference type="Gene3D" id="1.10.150.280">
    <property type="entry name" value="AF1531-like domain"/>
    <property type="match status" value="1"/>
</dbReference>
<proteinExistence type="predicted"/>
<keyword evidence="3" id="KW-1185">Reference proteome</keyword>
<protein>
    <recommendedName>
        <fullName evidence="4">Competence protein ComEA</fullName>
    </recommendedName>
</protein>
<evidence type="ECO:0000313" key="2">
    <source>
        <dbReference type="EMBL" id="CAH0990750.1"/>
    </source>
</evidence>
<dbReference type="EMBL" id="CAKLPX010000001">
    <property type="protein sequence ID" value="CAH0990750.1"/>
    <property type="molecule type" value="Genomic_DNA"/>
</dbReference>
<dbReference type="NCBIfam" id="TIGR00426">
    <property type="entry name" value="competence protein ComEA helix-hairpin-helix repeat region"/>
    <property type="match status" value="1"/>
</dbReference>
<evidence type="ECO:0000256" key="1">
    <source>
        <dbReference type="SAM" id="SignalP"/>
    </source>
</evidence>
<dbReference type="PANTHER" id="PTHR21180">
    <property type="entry name" value="ENDONUCLEASE/EXONUCLEASE/PHOSPHATASE FAMILY DOMAIN-CONTAINING PROTEIN 1"/>
    <property type="match status" value="1"/>
</dbReference>
<dbReference type="Proteomes" id="UP000838100">
    <property type="component" value="Unassembled WGS sequence"/>
</dbReference>
<dbReference type="InterPro" id="IPR010994">
    <property type="entry name" value="RuvA_2-like"/>
</dbReference>
<dbReference type="SUPFAM" id="SSF47781">
    <property type="entry name" value="RuvA domain 2-like"/>
    <property type="match status" value="1"/>
</dbReference>
<sequence length="95" mass="10085">MKNLVTAVLLAMTVALSPVMAAADDAYSGKEIIDINSAEPERIAEVLDGVGLSKAQAIVSYRAVHGDFKSVEELTEVKGIGDKTVADNRAKIRLN</sequence>
<dbReference type="Pfam" id="PF12836">
    <property type="entry name" value="HHH_3"/>
    <property type="match status" value="1"/>
</dbReference>
<dbReference type="InterPro" id="IPR051675">
    <property type="entry name" value="Endo/Exo/Phosphatase_dom_1"/>
</dbReference>
<keyword evidence="1" id="KW-0732">Signal</keyword>
<dbReference type="PANTHER" id="PTHR21180:SF32">
    <property type="entry name" value="ENDONUCLEASE_EXONUCLEASE_PHOSPHATASE FAMILY DOMAIN-CONTAINING PROTEIN 1"/>
    <property type="match status" value="1"/>
</dbReference>
<evidence type="ECO:0000313" key="3">
    <source>
        <dbReference type="Proteomes" id="UP000838100"/>
    </source>
</evidence>
<gene>
    <name evidence="2" type="ORF">SIN8267_00849</name>
</gene>
<comment type="caution">
    <text evidence="2">The sequence shown here is derived from an EMBL/GenBank/DDBJ whole genome shotgun (WGS) entry which is preliminary data.</text>
</comment>
<accession>A0ABM9AC22</accession>
<name>A0ABM9AC22_9GAMM</name>
<dbReference type="InterPro" id="IPR004509">
    <property type="entry name" value="Competence_ComEA_HhH"/>
</dbReference>
<feature type="signal peptide" evidence="1">
    <location>
        <begin position="1"/>
        <end position="21"/>
    </location>
</feature>
<feature type="chain" id="PRO_5046726327" description="Competence protein ComEA" evidence="1">
    <location>
        <begin position="22"/>
        <end position="95"/>
    </location>
</feature>
<reference evidence="2" key="1">
    <citation type="submission" date="2021-12" db="EMBL/GenBank/DDBJ databases">
        <authorList>
            <person name="Rodrigo-Torres L."/>
            <person name="Arahal R. D."/>
            <person name="Lucena T."/>
        </authorList>
    </citation>
    <scope>NUCLEOTIDE SEQUENCE</scope>
    <source>
        <strain evidence="2">CECT 8267</strain>
    </source>
</reference>
<dbReference type="RefSeq" id="WP_237443423.1">
    <property type="nucleotide sequence ID" value="NZ_CAKLPX010000001.1"/>
</dbReference>
<evidence type="ECO:0008006" key="4">
    <source>
        <dbReference type="Google" id="ProtNLM"/>
    </source>
</evidence>
<organism evidence="2 3">
    <name type="scientific">Sinobacterium norvegicum</name>
    <dbReference type="NCBI Taxonomy" id="1641715"/>
    <lineage>
        <taxon>Bacteria</taxon>
        <taxon>Pseudomonadati</taxon>
        <taxon>Pseudomonadota</taxon>
        <taxon>Gammaproteobacteria</taxon>
        <taxon>Cellvibrionales</taxon>
        <taxon>Spongiibacteraceae</taxon>
        <taxon>Sinobacterium</taxon>
    </lineage>
</organism>